<evidence type="ECO:0000313" key="5">
    <source>
        <dbReference type="Proteomes" id="UP000185839"/>
    </source>
</evidence>
<reference evidence="5" key="1">
    <citation type="submission" date="2017-01" db="EMBL/GenBank/DDBJ databases">
        <authorList>
            <person name="Varghese N."/>
            <person name="Submissions S."/>
        </authorList>
    </citation>
    <scope>NUCLEOTIDE SEQUENCE [LARGE SCALE GENOMIC DNA]</scope>
    <source>
        <strain evidence="5">DSM 23145</strain>
    </source>
</reference>
<evidence type="ECO:0000259" key="3">
    <source>
        <dbReference type="PROSITE" id="PS50977"/>
    </source>
</evidence>
<dbReference type="Proteomes" id="UP000185839">
    <property type="component" value="Unassembled WGS sequence"/>
</dbReference>
<dbReference type="InterPro" id="IPR009057">
    <property type="entry name" value="Homeodomain-like_sf"/>
</dbReference>
<dbReference type="Gene3D" id="1.10.357.10">
    <property type="entry name" value="Tetracycline Repressor, domain 2"/>
    <property type="match status" value="1"/>
</dbReference>
<gene>
    <name evidence="4" type="ORF">SAMN05421789_10740</name>
</gene>
<dbReference type="SUPFAM" id="SSF46689">
    <property type="entry name" value="Homeodomain-like"/>
    <property type="match status" value="1"/>
</dbReference>
<accession>A0A1N7M2M5</accession>
<proteinExistence type="predicted"/>
<sequence length="231" mass="27130">MEYQFKIKMNEGLYLRNPEDTDLGRKILKHSVELIYKLGFEAFTFKKLAEEISSTEAGIYRYFENKHKLLIYITAWYFGWIEFQINFQTNNIKDHKVKLQKIISLLTSPIEDDKQTSYIDESLLHPVIVAEGSKAYLTKQVAEDNKLEFFQPYKDLCTLIGNVILAYNPNYKFPRSLASTIVEIAHFQNFFMHNLSSLTDFSKRNKETEIVEFLNDLVFSSLDRSDTFKTI</sequence>
<keyword evidence="1 2" id="KW-0238">DNA-binding</keyword>
<dbReference type="AlphaFoldDB" id="A0A1N7M2M5"/>
<feature type="domain" description="HTH tetR-type" evidence="3">
    <location>
        <begin position="21"/>
        <end position="81"/>
    </location>
</feature>
<keyword evidence="5" id="KW-1185">Reference proteome</keyword>
<name>A0A1N7M2M5_9FLAO</name>
<dbReference type="PROSITE" id="PS50977">
    <property type="entry name" value="HTH_TETR_2"/>
    <property type="match status" value="1"/>
</dbReference>
<dbReference type="STRING" id="713588.SAMN05421789_10740"/>
<evidence type="ECO:0000313" key="4">
    <source>
        <dbReference type="EMBL" id="SIS80303.1"/>
    </source>
</evidence>
<protein>
    <submittedName>
        <fullName evidence="4">Transcriptional regulator, TetR family</fullName>
    </submittedName>
</protein>
<evidence type="ECO:0000256" key="2">
    <source>
        <dbReference type="PROSITE-ProRule" id="PRU00335"/>
    </source>
</evidence>
<dbReference type="Pfam" id="PF00440">
    <property type="entry name" value="TetR_N"/>
    <property type="match status" value="1"/>
</dbReference>
<dbReference type="InterPro" id="IPR001647">
    <property type="entry name" value="HTH_TetR"/>
</dbReference>
<dbReference type="GO" id="GO:0003677">
    <property type="term" value="F:DNA binding"/>
    <property type="evidence" value="ECO:0007669"/>
    <property type="project" value="UniProtKB-UniRule"/>
</dbReference>
<dbReference type="OrthoDB" id="649282at2"/>
<dbReference type="EMBL" id="FTOI01000007">
    <property type="protein sequence ID" value="SIS80303.1"/>
    <property type="molecule type" value="Genomic_DNA"/>
</dbReference>
<organism evidence="4 5">
    <name type="scientific">Kaistella chaponensis</name>
    <dbReference type="NCBI Taxonomy" id="713588"/>
    <lineage>
        <taxon>Bacteria</taxon>
        <taxon>Pseudomonadati</taxon>
        <taxon>Bacteroidota</taxon>
        <taxon>Flavobacteriia</taxon>
        <taxon>Flavobacteriales</taxon>
        <taxon>Weeksellaceae</taxon>
        <taxon>Chryseobacterium group</taxon>
        <taxon>Kaistella</taxon>
    </lineage>
</organism>
<evidence type="ECO:0000256" key="1">
    <source>
        <dbReference type="ARBA" id="ARBA00023125"/>
    </source>
</evidence>
<feature type="DNA-binding region" description="H-T-H motif" evidence="2">
    <location>
        <begin position="44"/>
        <end position="63"/>
    </location>
</feature>